<sequence length="277" mass="30443">MQRILRSSMFLFLLLIILLSVFSFSGCSTKGSQQANQELILATTTSTSDTGLLDVLIPVFKEKTGIVVKVISVGTGQALELGKNGDCDVILVHARASEDQFVLEEFGVNRRDVMYNDFVIIGPKNDPAGIKGKAIDEAFRLLNQGKSKFISRGDESGTHKKEVSVWESVGIEPKGNWYLSIGKGMGDSINMANEVLGYTLTDRGTFIKMESEMDIEILIEGDRTLLNPYGIISISPDKHAHANYDGAEAFAEFITSQEGKDIINGFQLEGKQLFFTE</sequence>
<dbReference type="PANTHER" id="PTHR37945:SF1">
    <property type="entry name" value="EXTRACELLULAR TUNGSTATE BINDING PROTEIN"/>
    <property type="match status" value="1"/>
</dbReference>
<dbReference type="SUPFAM" id="SSF53850">
    <property type="entry name" value="Periplasmic binding protein-like II"/>
    <property type="match status" value="1"/>
</dbReference>
<dbReference type="Proteomes" id="UP000095255">
    <property type="component" value="Unassembled WGS sequence"/>
</dbReference>
<organism evidence="2 3">
    <name type="scientific">Desulfuribacillus stibiiarsenatis</name>
    <dbReference type="NCBI Taxonomy" id="1390249"/>
    <lineage>
        <taxon>Bacteria</taxon>
        <taxon>Bacillati</taxon>
        <taxon>Bacillota</taxon>
        <taxon>Desulfuribacillia</taxon>
        <taxon>Desulfuribacillales</taxon>
        <taxon>Desulfuribacillaceae</taxon>
        <taxon>Desulfuribacillus</taxon>
    </lineage>
</organism>
<evidence type="ECO:0000259" key="1">
    <source>
        <dbReference type="Pfam" id="PF12849"/>
    </source>
</evidence>
<evidence type="ECO:0000313" key="3">
    <source>
        <dbReference type="Proteomes" id="UP000095255"/>
    </source>
</evidence>
<dbReference type="Gene3D" id="3.40.190.10">
    <property type="entry name" value="Periplasmic binding protein-like II"/>
    <property type="match status" value="2"/>
</dbReference>
<dbReference type="InterPro" id="IPR052738">
    <property type="entry name" value="ABC-Tungstate_binding"/>
</dbReference>
<gene>
    <name evidence="2" type="ORF">BHU72_07075</name>
</gene>
<dbReference type="EMBL" id="MJAT01000035">
    <property type="protein sequence ID" value="OEH84947.1"/>
    <property type="molecule type" value="Genomic_DNA"/>
</dbReference>
<proteinExistence type="predicted"/>
<dbReference type="AlphaFoldDB" id="A0A1E5L4A4"/>
<dbReference type="InterPro" id="IPR024370">
    <property type="entry name" value="PBP_domain"/>
</dbReference>
<accession>A0A1E5L4A4</accession>
<keyword evidence="3" id="KW-1185">Reference proteome</keyword>
<reference evidence="2 3" key="1">
    <citation type="submission" date="2016-09" db="EMBL/GenBank/DDBJ databases">
        <title>Desulfuribacillus arsenicus sp. nov., an obligately anaerobic, dissimilatory arsenic- and antimonate-reducing bacterium isolated from anoxic sediments.</title>
        <authorList>
            <person name="Abin C.A."/>
            <person name="Hollibaugh J.T."/>
        </authorList>
    </citation>
    <scope>NUCLEOTIDE SEQUENCE [LARGE SCALE GENOMIC DNA]</scope>
    <source>
        <strain evidence="2 3">MLFW-2</strain>
    </source>
</reference>
<feature type="domain" description="PBP" evidence="1">
    <location>
        <begin position="33"/>
        <end position="258"/>
    </location>
</feature>
<dbReference type="STRING" id="1390249.BHU72_07075"/>
<comment type="caution">
    <text evidence="2">The sequence shown here is derived from an EMBL/GenBank/DDBJ whole genome shotgun (WGS) entry which is preliminary data.</text>
</comment>
<dbReference type="RefSeq" id="WP_069702682.1">
    <property type="nucleotide sequence ID" value="NZ_MJAT01000035.1"/>
</dbReference>
<dbReference type="PROSITE" id="PS51257">
    <property type="entry name" value="PROKAR_LIPOPROTEIN"/>
    <property type="match status" value="1"/>
</dbReference>
<protein>
    <submittedName>
        <fullName evidence="2">Tungsten ABC transporter substrate-binding protein</fullName>
    </submittedName>
</protein>
<name>A0A1E5L4A4_9FIRM</name>
<evidence type="ECO:0000313" key="2">
    <source>
        <dbReference type="EMBL" id="OEH84947.1"/>
    </source>
</evidence>
<dbReference type="PANTHER" id="PTHR37945">
    <property type="entry name" value="EXTRACELLULAR TUNGSTATE BINDING PROTEIN"/>
    <property type="match status" value="1"/>
</dbReference>
<dbReference type="Pfam" id="PF12849">
    <property type="entry name" value="PBP_like_2"/>
    <property type="match status" value="1"/>
</dbReference>
<dbReference type="OrthoDB" id="186379at2"/>